<name>A0A4S4BUC2_9BACI</name>
<dbReference type="RefSeq" id="WP_136355799.1">
    <property type="nucleotide sequence ID" value="NZ_CP046266.1"/>
</dbReference>
<dbReference type="InterPro" id="IPR011008">
    <property type="entry name" value="Dimeric_a/b-barrel"/>
</dbReference>
<gene>
    <name evidence="1" type="ORF">E6W99_16480</name>
</gene>
<dbReference type="PANTHER" id="PTHR39169">
    <property type="match status" value="1"/>
</dbReference>
<keyword evidence="1" id="KW-0560">Oxidoreductase</keyword>
<organism evidence="1 2">
    <name type="scientific">Metabacillus sediminilitoris</name>
    <dbReference type="NCBI Taxonomy" id="2567941"/>
    <lineage>
        <taxon>Bacteria</taxon>
        <taxon>Bacillati</taxon>
        <taxon>Bacillota</taxon>
        <taxon>Bacilli</taxon>
        <taxon>Bacillales</taxon>
        <taxon>Bacillaceae</taxon>
        <taxon>Metabacillus</taxon>
    </lineage>
</organism>
<dbReference type="InterPro" id="IPR014910">
    <property type="entry name" value="YdhR"/>
</dbReference>
<protein>
    <submittedName>
        <fullName evidence="1">Monooxygenase</fullName>
    </submittedName>
</protein>
<dbReference type="OrthoDB" id="1440627at2"/>
<dbReference type="Proteomes" id="UP000310334">
    <property type="component" value="Unassembled WGS sequence"/>
</dbReference>
<dbReference type="AlphaFoldDB" id="A0A4S4BUC2"/>
<reference evidence="1 2" key="1">
    <citation type="submission" date="2019-04" db="EMBL/GenBank/DDBJ databases">
        <title>Bacillus sediminilitoris sp. nov., isolated from a tidal flat sediment on the East China Sea.</title>
        <authorList>
            <person name="Wei Y."/>
            <person name="Mao H."/>
            <person name="Fang J."/>
        </authorList>
    </citation>
    <scope>NUCLEOTIDE SEQUENCE [LARGE SCALE GENOMIC DNA]</scope>
    <source>
        <strain evidence="1 2">DSL-17</strain>
    </source>
</reference>
<accession>A0A4S4BUC2</accession>
<dbReference type="EMBL" id="SSNT01000012">
    <property type="protein sequence ID" value="THF78152.1"/>
    <property type="molecule type" value="Genomic_DNA"/>
</dbReference>
<dbReference type="NCBIfam" id="NF008333">
    <property type="entry name" value="PRK11118.1"/>
    <property type="match status" value="1"/>
</dbReference>
<comment type="caution">
    <text evidence="1">The sequence shown here is derived from an EMBL/GenBank/DDBJ whole genome shotgun (WGS) entry which is preliminary data.</text>
</comment>
<evidence type="ECO:0000313" key="2">
    <source>
        <dbReference type="Proteomes" id="UP000310334"/>
    </source>
</evidence>
<proteinExistence type="predicted"/>
<dbReference type="Gene3D" id="3.30.70.100">
    <property type="match status" value="1"/>
</dbReference>
<sequence>MAVLLQVDFPLEGPFGNEMKEAFSDLAKSITEEPGFLWKIWTENQETKEAGGIYAFATKEDAVTYADMHKKRMANLGVSNPRFRIFDINEGLTRITNGPIK</sequence>
<keyword evidence="2" id="KW-1185">Reference proteome</keyword>
<dbReference type="GO" id="GO:0004497">
    <property type="term" value="F:monooxygenase activity"/>
    <property type="evidence" value="ECO:0007669"/>
    <property type="project" value="UniProtKB-KW"/>
</dbReference>
<evidence type="ECO:0000313" key="1">
    <source>
        <dbReference type="EMBL" id="THF78152.1"/>
    </source>
</evidence>
<dbReference type="Pfam" id="PF08803">
    <property type="entry name" value="ydhR"/>
    <property type="match status" value="1"/>
</dbReference>
<dbReference type="SUPFAM" id="SSF54909">
    <property type="entry name" value="Dimeric alpha+beta barrel"/>
    <property type="match status" value="1"/>
</dbReference>
<keyword evidence="1" id="KW-0503">Monooxygenase</keyword>
<dbReference type="PANTHER" id="PTHR39169:SF1">
    <property type="entry name" value="MONOOXYGENASE YDHR-RELATED"/>
    <property type="match status" value="1"/>
</dbReference>